<reference evidence="2" key="1">
    <citation type="submission" date="2023-07" db="EMBL/GenBank/DDBJ databases">
        <title>Whole genome shotgun sequence of Streptomyces cacaoi subsp. asoensis NBRC 13813.</title>
        <authorList>
            <person name="Komaki H."/>
            <person name="Tamura T."/>
        </authorList>
    </citation>
    <scope>NUCLEOTIDE SEQUENCE [LARGE SCALE GENOMIC DNA]</scope>
    <source>
        <strain evidence="2">NBRC 13813</strain>
    </source>
</reference>
<gene>
    <name evidence="1" type="ORF">Saso_76880</name>
</gene>
<evidence type="ECO:0000313" key="1">
    <source>
        <dbReference type="EMBL" id="GHI66038.1"/>
    </source>
</evidence>
<accession>A0ABQ3SD30</accession>
<dbReference type="RefSeq" id="WP_189927304.1">
    <property type="nucleotide sequence ID" value="NZ_BMSI01000016.1"/>
</dbReference>
<evidence type="ECO:0000313" key="2">
    <source>
        <dbReference type="Proteomes" id="UP000649259"/>
    </source>
</evidence>
<proteinExistence type="predicted"/>
<comment type="caution">
    <text evidence="1">The sequence shown here is derived from an EMBL/GenBank/DDBJ whole genome shotgun (WGS) entry which is preliminary data.</text>
</comment>
<dbReference type="InterPro" id="IPR045701">
    <property type="entry name" value="DUF6059"/>
</dbReference>
<sequence length="106" mass="11599">MIRVLRGGLRLIERWLRSAGRALATLGAVYVGPQALQAIDTAPAPSRSTRRLVRYTQARFRVLPPGVGGPPPAHPERLRGDAPLSPQEELLARELWPAYTPTRDAG</sequence>
<name>A0ABQ3SD30_9ACTN</name>
<dbReference type="EMBL" id="BNEB01000006">
    <property type="protein sequence ID" value="GHI66038.1"/>
    <property type="molecule type" value="Genomic_DNA"/>
</dbReference>
<dbReference type="GeneID" id="91475421"/>
<dbReference type="Proteomes" id="UP000649259">
    <property type="component" value="Unassembled WGS sequence"/>
</dbReference>
<protein>
    <submittedName>
        <fullName evidence="1">Uncharacterized protein</fullName>
    </submittedName>
</protein>
<keyword evidence="2" id="KW-1185">Reference proteome</keyword>
<organism evidence="1 2">
    <name type="scientific">Streptomyces asoensis</name>
    <dbReference type="NCBI Taxonomy" id="249586"/>
    <lineage>
        <taxon>Bacteria</taxon>
        <taxon>Bacillati</taxon>
        <taxon>Actinomycetota</taxon>
        <taxon>Actinomycetes</taxon>
        <taxon>Kitasatosporales</taxon>
        <taxon>Streptomycetaceae</taxon>
        <taxon>Streptomyces</taxon>
    </lineage>
</organism>
<dbReference type="Pfam" id="PF19534">
    <property type="entry name" value="DUF6059"/>
    <property type="match status" value="1"/>
</dbReference>